<dbReference type="Proteomes" id="UP000466442">
    <property type="component" value="Unassembled WGS sequence"/>
</dbReference>
<feature type="transmembrane region" description="Helical" evidence="2">
    <location>
        <begin position="6"/>
        <end position="26"/>
    </location>
</feature>
<evidence type="ECO:0000313" key="3">
    <source>
        <dbReference type="EMBL" id="KAF6212078.1"/>
    </source>
</evidence>
<feature type="transmembrane region" description="Helical" evidence="2">
    <location>
        <begin position="38"/>
        <end position="59"/>
    </location>
</feature>
<protein>
    <submittedName>
        <fullName evidence="3">Uncharacterized protein</fullName>
    </submittedName>
</protein>
<keyword evidence="2" id="KW-0472">Membrane</keyword>
<feature type="transmembrane region" description="Helical" evidence="2">
    <location>
        <begin position="79"/>
        <end position="96"/>
    </location>
</feature>
<reference evidence="3" key="1">
    <citation type="journal article" date="2021" name="Mol. Ecol. Resour.">
        <title>Apolygus lucorum genome provides insights into omnivorousness and mesophyll feeding.</title>
        <authorList>
            <person name="Liu Y."/>
            <person name="Liu H."/>
            <person name="Wang H."/>
            <person name="Huang T."/>
            <person name="Liu B."/>
            <person name="Yang B."/>
            <person name="Yin L."/>
            <person name="Li B."/>
            <person name="Zhang Y."/>
            <person name="Zhang S."/>
            <person name="Jiang F."/>
            <person name="Zhang X."/>
            <person name="Ren Y."/>
            <person name="Wang B."/>
            <person name="Wang S."/>
            <person name="Lu Y."/>
            <person name="Wu K."/>
            <person name="Fan W."/>
            <person name="Wang G."/>
        </authorList>
    </citation>
    <scope>NUCLEOTIDE SEQUENCE</scope>
    <source>
        <strain evidence="3">12Hb</strain>
    </source>
</reference>
<keyword evidence="2" id="KW-1133">Transmembrane helix</keyword>
<evidence type="ECO:0000313" key="4">
    <source>
        <dbReference type="Proteomes" id="UP000466442"/>
    </source>
</evidence>
<dbReference type="OrthoDB" id="6625137at2759"/>
<feature type="region of interest" description="Disordered" evidence="1">
    <location>
        <begin position="107"/>
        <end position="127"/>
    </location>
</feature>
<proteinExistence type="predicted"/>
<accession>A0A8S9XV15</accession>
<dbReference type="EMBL" id="WIXP02000004">
    <property type="protein sequence ID" value="KAF6212078.1"/>
    <property type="molecule type" value="Genomic_DNA"/>
</dbReference>
<sequence>MFAFVLSALVATVVGIDIFLAVFLLYAIYKGDLNKIKIWLYLEIILLSINSAVRFVNFIGLLDLDAPSSELYGNFAQNTIELCFIFYFITIVKSYYYEKTGMSYYEEPTEQGTTDVDEKEDKEGNAF</sequence>
<evidence type="ECO:0000256" key="2">
    <source>
        <dbReference type="SAM" id="Phobius"/>
    </source>
</evidence>
<gene>
    <name evidence="3" type="ORF">GE061_012598</name>
</gene>
<keyword evidence="2" id="KW-0812">Transmembrane</keyword>
<organism evidence="3 4">
    <name type="scientific">Apolygus lucorum</name>
    <name type="common">Small green plant bug</name>
    <name type="synonym">Lygocoris lucorum</name>
    <dbReference type="NCBI Taxonomy" id="248454"/>
    <lineage>
        <taxon>Eukaryota</taxon>
        <taxon>Metazoa</taxon>
        <taxon>Ecdysozoa</taxon>
        <taxon>Arthropoda</taxon>
        <taxon>Hexapoda</taxon>
        <taxon>Insecta</taxon>
        <taxon>Pterygota</taxon>
        <taxon>Neoptera</taxon>
        <taxon>Paraneoptera</taxon>
        <taxon>Hemiptera</taxon>
        <taxon>Heteroptera</taxon>
        <taxon>Panheteroptera</taxon>
        <taxon>Cimicomorpha</taxon>
        <taxon>Miridae</taxon>
        <taxon>Mirini</taxon>
        <taxon>Apolygus</taxon>
    </lineage>
</organism>
<comment type="caution">
    <text evidence="3">The sequence shown here is derived from an EMBL/GenBank/DDBJ whole genome shotgun (WGS) entry which is preliminary data.</text>
</comment>
<keyword evidence="4" id="KW-1185">Reference proteome</keyword>
<dbReference type="AlphaFoldDB" id="A0A8S9XV15"/>
<name>A0A8S9XV15_APOLU</name>
<evidence type="ECO:0000256" key="1">
    <source>
        <dbReference type="SAM" id="MobiDB-lite"/>
    </source>
</evidence>